<dbReference type="Gene3D" id="1.10.510.10">
    <property type="entry name" value="Transferase(Phosphotransferase) domain 1"/>
    <property type="match status" value="1"/>
</dbReference>
<dbReference type="SUPFAM" id="SSF56112">
    <property type="entry name" value="Protein kinase-like (PK-like)"/>
    <property type="match status" value="1"/>
</dbReference>
<protein>
    <submittedName>
        <fullName evidence="2">Kinase</fullName>
    </submittedName>
</protein>
<name>A0A8H4L1X0_9HYPO</name>
<evidence type="ECO:0000256" key="1">
    <source>
        <dbReference type="SAM" id="MobiDB-lite"/>
    </source>
</evidence>
<reference evidence="2 3" key="1">
    <citation type="submission" date="2020-01" db="EMBL/GenBank/DDBJ databases">
        <title>Identification and distribution of gene clusters putatively required for synthesis of sphingolipid metabolism inhibitors in phylogenetically diverse species of the filamentous fungus Fusarium.</title>
        <authorList>
            <person name="Kim H.-S."/>
            <person name="Busman M."/>
            <person name="Brown D.W."/>
            <person name="Divon H."/>
            <person name="Uhlig S."/>
            <person name="Proctor R.H."/>
        </authorList>
    </citation>
    <scope>NUCLEOTIDE SEQUENCE [LARGE SCALE GENOMIC DNA]</scope>
    <source>
        <strain evidence="2 3">NRRL 20459</strain>
    </source>
</reference>
<organism evidence="2 3">
    <name type="scientific">Fusarium albosuccineum</name>
    <dbReference type="NCBI Taxonomy" id="1237068"/>
    <lineage>
        <taxon>Eukaryota</taxon>
        <taxon>Fungi</taxon>
        <taxon>Dikarya</taxon>
        <taxon>Ascomycota</taxon>
        <taxon>Pezizomycotina</taxon>
        <taxon>Sordariomycetes</taxon>
        <taxon>Hypocreomycetidae</taxon>
        <taxon>Hypocreales</taxon>
        <taxon>Nectriaceae</taxon>
        <taxon>Fusarium</taxon>
        <taxon>Fusarium decemcellulare species complex</taxon>
    </lineage>
</organism>
<sequence length="347" mass="39678">MPITFSALDMVRVRRSAARAARAAVAPSSAASIPLPYVEGQTMDLKTPDGRHVQVIITRICSVTISPVMEVQIKLPDGGRKAILKLFDPRFGEHRERHPYSQQAEATWQDAVRSGLAKSVFDHLEHENDQRIKARLGIEGSDDDQDDQDEEEDEEDEEDDPREDEAIIFHRMRQLFETEVRAYSQLEPLQGRCIPRFIESVMVDSPDAPPDLPAFYFQVPGVLLDYIPSFMLAELPLRIPNNPLLWERIIQSAVDTAKEVNRAGVVHRDCQPRNFLVAETAPGEYQAYLIDFAQCAFRDDYRDTEDEDDEDGFPYIVYSTDNHRGIRLLMEKKLLPYRIPIKLPVDK</sequence>
<dbReference type="EMBL" id="JAADYS010002002">
    <property type="protein sequence ID" value="KAF4460160.1"/>
    <property type="molecule type" value="Genomic_DNA"/>
</dbReference>
<evidence type="ECO:0000313" key="3">
    <source>
        <dbReference type="Proteomes" id="UP000554235"/>
    </source>
</evidence>
<dbReference type="OrthoDB" id="5134445at2759"/>
<gene>
    <name evidence="2" type="ORF">FALBO_13073</name>
</gene>
<dbReference type="InterPro" id="IPR011009">
    <property type="entry name" value="Kinase-like_dom_sf"/>
</dbReference>
<keyword evidence="2" id="KW-0808">Transferase</keyword>
<feature type="compositionally biased region" description="Acidic residues" evidence="1">
    <location>
        <begin position="140"/>
        <end position="163"/>
    </location>
</feature>
<dbReference type="Proteomes" id="UP000554235">
    <property type="component" value="Unassembled WGS sequence"/>
</dbReference>
<feature type="region of interest" description="Disordered" evidence="1">
    <location>
        <begin position="131"/>
        <end position="165"/>
    </location>
</feature>
<keyword evidence="2" id="KW-0418">Kinase</keyword>
<proteinExistence type="predicted"/>
<comment type="caution">
    <text evidence="2">The sequence shown here is derived from an EMBL/GenBank/DDBJ whole genome shotgun (WGS) entry which is preliminary data.</text>
</comment>
<accession>A0A8H4L1X0</accession>
<dbReference type="GO" id="GO:0016301">
    <property type="term" value="F:kinase activity"/>
    <property type="evidence" value="ECO:0007669"/>
    <property type="project" value="UniProtKB-KW"/>
</dbReference>
<keyword evidence="3" id="KW-1185">Reference proteome</keyword>
<dbReference type="AlphaFoldDB" id="A0A8H4L1X0"/>
<evidence type="ECO:0000313" key="2">
    <source>
        <dbReference type="EMBL" id="KAF4460160.1"/>
    </source>
</evidence>
<dbReference type="Pfam" id="PF06293">
    <property type="entry name" value="Kdo"/>
    <property type="match status" value="1"/>
</dbReference>